<dbReference type="AlphaFoldDB" id="A0A8C4RBF7"/>
<dbReference type="Gene3D" id="2.40.240.130">
    <property type="match status" value="1"/>
</dbReference>
<dbReference type="GO" id="GO:0005886">
    <property type="term" value="C:plasma membrane"/>
    <property type="evidence" value="ECO:0007669"/>
    <property type="project" value="TreeGrafter"/>
</dbReference>
<dbReference type="InterPro" id="IPR016137">
    <property type="entry name" value="RGS"/>
</dbReference>
<keyword evidence="4 7" id="KW-0879">Wnt signaling pathway</keyword>
<feature type="domain" description="DIX" evidence="10">
    <location>
        <begin position="847"/>
        <end position="929"/>
    </location>
</feature>
<name>A0A8C4RBF7_EPTBU</name>
<dbReference type="GO" id="GO:0005737">
    <property type="term" value="C:cytoplasm"/>
    <property type="evidence" value="ECO:0007669"/>
    <property type="project" value="UniProtKB-SubCell"/>
</dbReference>
<evidence type="ECO:0000313" key="12">
    <source>
        <dbReference type="Proteomes" id="UP000694388"/>
    </source>
</evidence>
<feature type="compositionally biased region" description="Basic residues" evidence="8">
    <location>
        <begin position="643"/>
        <end position="657"/>
    </location>
</feature>
<feature type="compositionally biased region" description="Basic residues" evidence="8">
    <location>
        <begin position="711"/>
        <end position="721"/>
    </location>
</feature>
<dbReference type="InterPro" id="IPR024066">
    <property type="entry name" value="RGS_subdom1/3"/>
</dbReference>
<organism evidence="11 12">
    <name type="scientific">Eptatretus burgeri</name>
    <name type="common">Inshore hagfish</name>
    <dbReference type="NCBI Taxonomy" id="7764"/>
    <lineage>
        <taxon>Eukaryota</taxon>
        <taxon>Metazoa</taxon>
        <taxon>Chordata</taxon>
        <taxon>Craniata</taxon>
        <taxon>Vertebrata</taxon>
        <taxon>Cyclostomata</taxon>
        <taxon>Myxini</taxon>
        <taxon>Myxiniformes</taxon>
        <taxon>Myxinidae</taxon>
        <taxon>Eptatretinae</taxon>
        <taxon>Eptatretus</taxon>
    </lineage>
</organism>
<dbReference type="GO" id="GO:0016055">
    <property type="term" value="P:Wnt signaling pathway"/>
    <property type="evidence" value="ECO:0007669"/>
    <property type="project" value="UniProtKB-KW"/>
</dbReference>
<keyword evidence="3" id="KW-0597">Phosphoprotein</keyword>
<keyword evidence="5" id="KW-0013">ADP-ribosylation</keyword>
<evidence type="ECO:0000256" key="1">
    <source>
        <dbReference type="ARBA" id="ARBA00004496"/>
    </source>
</evidence>
<feature type="region of interest" description="Disordered" evidence="8">
    <location>
        <begin position="421"/>
        <end position="448"/>
    </location>
</feature>
<feature type="compositionally biased region" description="Low complexity" evidence="8">
    <location>
        <begin position="545"/>
        <end position="555"/>
    </location>
</feature>
<dbReference type="SMART" id="SM00315">
    <property type="entry name" value="RGS"/>
    <property type="match status" value="1"/>
</dbReference>
<dbReference type="PROSITE" id="PS50841">
    <property type="entry name" value="DIX"/>
    <property type="match status" value="1"/>
</dbReference>
<dbReference type="InterPro" id="IPR044926">
    <property type="entry name" value="RGS_subdomain_2"/>
</dbReference>
<feature type="compositionally biased region" description="Polar residues" evidence="8">
    <location>
        <begin position="426"/>
        <end position="448"/>
    </location>
</feature>
<dbReference type="InterPro" id="IPR014936">
    <property type="entry name" value="Axin_b-cat-bd"/>
</dbReference>
<dbReference type="GO" id="GO:0090090">
    <property type="term" value="P:negative regulation of canonical Wnt signaling pathway"/>
    <property type="evidence" value="ECO:0007669"/>
    <property type="project" value="InterPro"/>
</dbReference>
<evidence type="ECO:0000256" key="5">
    <source>
        <dbReference type="ARBA" id="ARBA00022765"/>
    </source>
</evidence>
<feature type="compositionally biased region" description="Polar residues" evidence="8">
    <location>
        <begin position="317"/>
        <end position="328"/>
    </location>
</feature>
<dbReference type="InterPro" id="IPR043581">
    <property type="entry name" value="Axin-like"/>
</dbReference>
<dbReference type="GeneTree" id="ENSGT00940000156947"/>
<evidence type="ECO:0000259" key="9">
    <source>
        <dbReference type="PROSITE" id="PS50132"/>
    </source>
</evidence>
<reference evidence="11" key="1">
    <citation type="submission" date="2025-08" db="UniProtKB">
        <authorList>
            <consortium name="Ensembl"/>
        </authorList>
    </citation>
    <scope>IDENTIFICATION</scope>
</reference>
<dbReference type="PROSITE" id="PS50132">
    <property type="entry name" value="RGS"/>
    <property type="match status" value="1"/>
</dbReference>
<dbReference type="InterPro" id="IPR001158">
    <property type="entry name" value="DIX"/>
</dbReference>
<dbReference type="Proteomes" id="UP000694388">
    <property type="component" value="Unplaced"/>
</dbReference>
<dbReference type="PANTHER" id="PTHR46102:SF2">
    <property type="entry name" value="AXIN"/>
    <property type="match status" value="1"/>
</dbReference>
<keyword evidence="6" id="KW-0832">Ubl conjugation</keyword>
<dbReference type="GO" id="GO:0060090">
    <property type="term" value="F:molecular adaptor activity"/>
    <property type="evidence" value="ECO:0007669"/>
    <property type="project" value="TreeGrafter"/>
</dbReference>
<protein>
    <submittedName>
        <fullName evidence="11">Axin 1</fullName>
    </submittedName>
</protein>
<feature type="region of interest" description="Disordered" evidence="8">
    <location>
        <begin position="708"/>
        <end position="741"/>
    </location>
</feature>
<dbReference type="GO" id="GO:0031625">
    <property type="term" value="F:ubiquitin protein ligase binding"/>
    <property type="evidence" value="ECO:0007669"/>
    <property type="project" value="TreeGrafter"/>
</dbReference>
<evidence type="ECO:0000256" key="3">
    <source>
        <dbReference type="ARBA" id="ARBA00022553"/>
    </source>
</evidence>
<feature type="region of interest" description="Disordered" evidence="8">
    <location>
        <begin position="315"/>
        <end position="340"/>
    </location>
</feature>
<dbReference type="GO" id="GO:0005634">
    <property type="term" value="C:nucleus"/>
    <property type="evidence" value="ECO:0007669"/>
    <property type="project" value="TreeGrafter"/>
</dbReference>
<dbReference type="InterPro" id="IPR038207">
    <property type="entry name" value="DIX_dom_sf"/>
</dbReference>
<dbReference type="SUPFAM" id="SSF54236">
    <property type="entry name" value="Ubiquitin-like"/>
    <property type="match status" value="1"/>
</dbReference>
<evidence type="ECO:0000256" key="8">
    <source>
        <dbReference type="SAM" id="MobiDB-lite"/>
    </source>
</evidence>
<evidence type="ECO:0000256" key="6">
    <source>
        <dbReference type="ARBA" id="ARBA00022843"/>
    </source>
</evidence>
<dbReference type="Pfam" id="PF00615">
    <property type="entry name" value="RGS"/>
    <property type="match status" value="1"/>
</dbReference>
<dbReference type="GO" id="GO:0019901">
    <property type="term" value="F:protein kinase binding"/>
    <property type="evidence" value="ECO:0007669"/>
    <property type="project" value="TreeGrafter"/>
</dbReference>
<dbReference type="GO" id="GO:0032436">
    <property type="term" value="P:positive regulation of proteasomal ubiquitin-dependent protein catabolic process"/>
    <property type="evidence" value="ECO:0007669"/>
    <property type="project" value="TreeGrafter"/>
</dbReference>
<dbReference type="Gene3D" id="1.10.167.10">
    <property type="entry name" value="Regulator of G-protein Signalling 4, domain 2"/>
    <property type="match status" value="1"/>
</dbReference>
<feature type="region of interest" description="Disordered" evidence="8">
    <location>
        <begin position="545"/>
        <end position="565"/>
    </location>
</feature>
<comment type="subcellular location">
    <subcellularLocation>
        <location evidence="1">Cytoplasm</location>
    </subcellularLocation>
</comment>
<keyword evidence="12" id="KW-1185">Reference proteome</keyword>
<evidence type="ECO:0000256" key="4">
    <source>
        <dbReference type="ARBA" id="ARBA00022687"/>
    </source>
</evidence>
<feature type="compositionally biased region" description="Pro residues" evidence="8">
    <location>
        <begin position="556"/>
        <end position="565"/>
    </location>
</feature>
<dbReference type="SUPFAM" id="SSF48097">
    <property type="entry name" value="Regulator of G-protein signaling, RGS"/>
    <property type="match status" value="1"/>
</dbReference>
<evidence type="ECO:0000259" key="10">
    <source>
        <dbReference type="PROSITE" id="PS50841"/>
    </source>
</evidence>
<dbReference type="Pfam" id="PF00778">
    <property type="entry name" value="DIX"/>
    <property type="match status" value="1"/>
</dbReference>
<reference evidence="11" key="2">
    <citation type="submission" date="2025-09" db="UniProtKB">
        <authorList>
            <consortium name="Ensembl"/>
        </authorList>
    </citation>
    <scope>IDENTIFICATION</scope>
</reference>
<feature type="region of interest" description="Disordered" evidence="8">
    <location>
        <begin position="115"/>
        <end position="138"/>
    </location>
</feature>
<keyword evidence="2" id="KW-0963">Cytoplasm</keyword>
<dbReference type="GO" id="GO:0048468">
    <property type="term" value="P:cell development"/>
    <property type="evidence" value="ECO:0007669"/>
    <property type="project" value="TreeGrafter"/>
</dbReference>
<dbReference type="InterPro" id="IPR029071">
    <property type="entry name" value="Ubiquitin-like_domsf"/>
</dbReference>
<proteinExistence type="predicted"/>
<feature type="compositionally biased region" description="Basic residues" evidence="8">
    <location>
        <begin position="614"/>
        <end position="624"/>
    </location>
</feature>
<dbReference type="GO" id="GO:0008013">
    <property type="term" value="F:beta-catenin binding"/>
    <property type="evidence" value="ECO:0007669"/>
    <property type="project" value="TreeGrafter"/>
</dbReference>
<evidence type="ECO:0000256" key="7">
    <source>
        <dbReference type="PROSITE-ProRule" id="PRU00069"/>
    </source>
</evidence>
<evidence type="ECO:0000313" key="11">
    <source>
        <dbReference type="Ensembl" id="ENSEBUP00000027168.1"/>
    </source>
</evidence>
<feature type="domain" description="RGS" evidence="9">
    <location>
        <begin position="185"/>
        <end position="308"/>
    </location>
</feature>
<dbReference type="Ensembl" id="ENSEBUT00000027744.1">
    <property type="protein sequence ID" value="ENSEBUP00000027168.1"/>
    <property type="gene ID" value="ENSEBUG00000016667.1"/>
</dbReference>
<accession>A0A8C4RBF7</accession>
<dbReference type="Pfam" id="PF16646">
    <property type="entry name" value="AXIN1_TNKS_BD"/>
    <property type="match status" value="1"/>
</dbReference>
<feature type="region of interest" description="Disordered" evidence="8">
    <location>
        <begin position="600"/>
        <end position="679"/>
    </location>
</feature>
<sequence length="929" mass="102309">MWQERGIAMQARFIKEQIVTWRYTTEPGSPPAAFSTHVGQTSGRLFGGDLPHPDSKQAEWPKRKGVMQPRRDYLSSGQAPLYHMTAGDLSADPVVMEAKTCTLGVATYLLDAEGNLMQDRPRPPVPGEEGGGDGTGCDEVAKSLAERALIKGQAGTPRRPDFDLGFEPEGSASPTFPPYVRWGESLAALLEDRDGTQLFRAFLAQEGSSDLVDFWYACNGFRNLAPERMAKAARLIYKRYVGDATGAVAARLGLSTRTTVRDIVTDRASARRELNAGVFDQAQSEVQRAMEENAYPAFLKSDVYLEYVRAGSEESPCPQQLSGTDTCNSGSGSGSGAATTRYLPTLNEDEEWVGDREVLGVSRLAKGGSPPCLAAAEDLGLRIASHPHRLGSWRFEGDATECHPGSQVRSAVGFGLNAGQARAPASSANDSEQSVSSDATTTDDALSVTDSSVDGMPIYRFKKVHRREMHRSVKANGRVVLPHFPRTSRLPKEMGPVDPCQFAAQLISKLELVKKERDAQQGLEERLQRLREEEDGTVPVTATAAMASDSSCSSAPLPPPLPRDTALPPPLHPFALLLRPCEPQVQDDPESILDEHVSRVLRTPGTRSPERSPSHNHHHHHYHRNGGGVSFGAQPLAPFSRPPAHRPHVFHHHHVHHHGTEDEVGPRPGNGYTNTSRPVDTTYYGKGIPAEELDRACQIWQWMMDGERESGRHKKMQHGTTKRGGVHDAIRGPAGVGPVGSPVERTWCSTQPRRGPQPNHLFVQDPAMPPPPAPNTTVQLEEAKRRLEEDRRAGRLYNGKQRHVQEVIQRGRHVTRPGHIPFPTVVPAVSGMEISHQDNKTARRTVVGSTVVAYYFCGEPIPYRTTVGTSLLTLGQFKELLTKKGHYRYVETAVQQNALPSSVCWVRIEMMVIWWNTQFQHQNEKKLLP</sequence>
<dbReference type="PRINTS" id="PR01301">
    <property type="entry name" value="RGSPROTEIN"/>
</dbReference>
<dbReference type="InterPro" id="IPR036305">
    <property type="entry name" value="RGS_sf"/>
</dbReference>
<evidence type="ECO:0000256" key="2">
    <source>
        <dbReference type="ARBA" id="ARBA00022490"/>
    </source>
</evidence>
<dbReference type="SMART" id="SM00021">
    <property type="entry name" value="DAX"/>
    <property type="match status" value="1"/>
</dbReference>
<dbReference type="Pfam" id="PF08833">
    <property type="entry name" value="Axin_b-cat_bind"/>
    <property type="match status" value="1"/>
</dbReference>
<dbReference type="GO" id="GO:0030877">
    <property type="term" value="C:beta-catenin destruction complex"/>
    <property type="evidence" value="ECO:0007669"/>
    <property type="project" value="TreeGrafter"/>
</dbReference>
<dbReference type="Gene3D" id="1.10.196.10">
    <property type="match status" value="1"/>
</dbReference>
<dbReference type="InterPro" id="IPR032101">
    <property type="entry name" value="Axin_TNKS-bd"/>
</dbReference>
<dbReference type="PANTHER" id="PTHR46102">
    <property type="entry name" value="AXIN"/>
    <property type="match status" value="1"/>
</dbReference>